<organism evidence="1">
    <name type="scientific">Tanacetum cinerariifolium</name>
    <name type="common">Dalmatian daisy</name>
    <name type="synonym">Chrysanthemum cinerariifolium</name>
    <dbReference type="NCBI Taxonomy" id="118510"/>
    <lineage>
        <taxon>Eukaryota</taxon>
        <taxon>Viridiplantae</taxon>
        <taxon>Streptophyta</taxon>
        <taxon>Embryophyta</taxon>
        <taxon>Tracheophyta</taxon>
        <taxon>Spermatophyta</taxon>
        <taxon>Magnoliopsida</taxon>
        <taxon>eudicotyledons</taxon>
        <taxon>Gunneridae</taxon>
        <taxon>Pentapetalae</taxon>
        <taxon>asterids</taxon>
        <taxon>campanulids</taxon>
        <taxon>Asterales</taxon>
        <taxon>Asteraceae</taxon>
        <taxon>Asteroideae</taxon>
        <taxon>Anthemideae</taxon>
        <taxon>Anthemidinae</taxon>
        <taxon>Tanacetum</taxon>
    </lineage>
</organism>
<sequence>AGVAAGRADHGDVAGAALEEFLEQEAEQLQRDVLERQRRAVEQLEQPLIVIELHQWRHRGMGEAAISGLAQLGQLGAGER</sequence>
<accession>A0A699XIM4</accession>
<gene>
    <name evidence="1" type="ORF">Tci_931476</name>
</gene>
<dbReference type="AlphaFoldDB" id="A0A699XIM4"/>
<proteinExistence type="predicted"/>
<evidence type="ECO:0000313" key="1">
    <source>
        <dbReference type="EMBL" id="GFD59507.1"/>
    </source>
</evidence>
<comment type="caution">
    <text evidence="1">The sequence shown here is derived from an EMBL/GenBank/DDBJ whole genome shotgun (WGS) entry which is preliminary data.</text>
</comment>
<name>A0A699XIM4_TANCI</name>
<feature type="non-terminal residue" evidence="1">
    <location>
        <position position="1"/>
    </location>
</feature>
<feature type="non-terminal residue" evidence="1">
    <location>
        <position position="80"/>
    </location>
</feature>
<reference evidence="1" key="1">
    <citation type="journal article" date="2019" name="Sci. Rep.">
        <title>Draft genome of Tanacetum cinerariifolium, the natural source of mosquito coil.</title>
        <authorList>
            <person name="Yamashiro T."/>
            <person name="Shiraishi A."/>
            <person name="Satake H."/>
            <person name="Nakayama K."/>
        </authorList>
    </citation>
    <scope>NUCLEOTIDE SEQUENCE</scope>
</reference>
<dbReference type="EMBL" id="BKCJ011865880">
    <property type="protein sequence ID" value="GFD59507.1"/>
    <property type="molecule type" value="Genomic_DNA"/>
</dbReference>
<protein>
    <submittedName>
        <fullName evidence="1">Uncharacterized protein</fullName>
    </submittedName>
</protein>